<evidence type="ECO:0000313" key="3">
    <source>
        <dbReference type="EMBL" id="KAL3679467.1"/>
    </source>
</evidence>
<dbReference type="AlphaFoldDB" id="A0ABD3GLT8"/>
<keyword evidence="2" id="KW-1133">Transmembrane helix</keyword>
<dbReference type="Proteomes" id="UP001633002">
    <property type="component" value="Unassembled WGS sequence"/>
</dbReference>
<organism evidence="3 4">
    <name type="scientific">Riccia sorocarpa</name>
    <dbReference type="NCBI Taxonomy" id="122646"/>
    <lineage>
        <taxon>Eukaryota</taxon>
        <taxon>Viridiplantae</taxon>
        <taxon>Streptophyta</taxon>
        <taxon>Embryophyta</taxon>
        <taxon>Marchantiophyta</taxon>
        <taxon>Marchantiopsida</taxon>
        <taxon>Marchantiidae</taxon>
        <taxon>Marchantiales</taxon>
        <taxon>Ricciaceae</taxon>
        <taxon>Riccia</taxon>
    </lineage>
</organism>
<dbReference type="EMBL" id="JBJQOH010000007">
    <property type="protein sequence ID" value="KAL3679467.1"/>
    <property type="molecule type" value="Genomic_DNA"/>
</dbReference>
<feature type="region of interest" description="Disordered" evidence="1">
    <location>
        <begin position="99"/>
        <end position="149"/>
    </location>
</feature>
<protein>
    <submittedName>
        <fullName evidence="3">Uncharacterized protein</fullName>
    </submittedName>
</protein>
<keyword evidence="4" id="KW-1185">Reference proteome</keyword>
<keyword evidence="2" id="KW-0472">Membrane</keyword>
<sequence>MYSRLKVGNAAKYPEIKTKGCNISTDLGNNKLWESLEKDLSLRHAKGNDQTYSATQLQSKTAKLLADLSSIPNGTKRLKKHEEGLYERVQILFGDLVHKAPHGNRGAPRSKSKTAKVESKKREPIEAVGGRGARPHREPIKVAGGRGACPQHGRKLPQVLSIVVGGSVFGLAIASVGFYMSNYSLQTAWLG</sequence>
<name>A0ABD3GLT8_9MARC</name>
<evidence type="ECO:0000313" key="4">
    <source>
        <dbReference type="Proteomes" id="UP001633002"/>
    </source>
</evidence>
<proteinExistence type="predicted"/>
<gene>
    <name evidence="3" type="ORF">R1sor_022423</name>
</gene>
<evidence type="ECO:0000256" key="1">
    <source>
        <dbReference type="SAM" id="MobiDB-lite"/>
    </source>
</evidence>
<reference evidence="3 4" key="1">
    <citation type="submission" date="2024-09" db="EMBL/GenBank/DDBJ databases">
        <title>Chromosome-scale assembly of Riccia sorocarpa.</title>
        <authorList>
            <person name="Paukszto L."/>
        </authorList>
    </citation>
    <scope>NUCLEOTIDE SEQUENCE [LARGE SCALE GENOMIC DNA]</scope>
    <source>
        <strain evidence="3">LP-2024</strain>
        <tissue evidence="3">Aerial parts of the thallus</tissue>
    </source>
</reference>
<accession>A0ABD3GLT8</accession>
<feature type="compositionally biased region" description="Basic and acidic residues" evidence="1">
    <location>
        <begin position="115"/>
        <end position="125"/>
    </location>
</feature>
<evidence type="ECO:0000256" key="2">
    <source>
        <dbReference type="SAM" id="Phobius"/>
    </source>
</evidence>
<comment type="caution">
    <text evidence="3">The sequence shown here is derived from an EMBL/GenBank/DDBJ whole genome shotgun (WGS) entry which is preliminary data.</text>
</comment>
<feature type="transmembrane region" description="Helical" evidence="2">
    <location>
        <begin position="159"/>
        <end position="180"/>
    </location>
</feature>
<keyword evidence="2" id="KW-0812">Transmembrane</keyword>